<dbReference type="GO" id="GO:0030244">
    <property type="term" value="P:cellulose biosynthetic process"/>
    <property type="evidence" value="ECO:0007669"/>
    <property type="project" value="UniProtKB-KW"/>
</dbReference>
<accession>A0A2W7QM36</accession>
<dbReference type="Gene3D" id="3.30.379.30">
    <property type="match status" value="1"/>
</dbReference>
<feature type="domain" description="Cellulose synthase subunit B-like C-terminal" evidence="2">
    <location>
        <begin position="627"/>
        <end position="759"/>
    </location>
</feature>
<dbReference type="RefSeq" id="WP_071468356.1">
    <property type="nucleotide sequence ID" value="NZ_MEHT01000005.1"/>
</dbReference>
<comment type="subcellular location">
    <subcellularLocation>
        <location evidence="1">Cell inner membrane</location>
    </subcellularLocation>
</comment>
<dbReference type="GO" id="GO:0005886">
    <property type="term" value="C:plasma membrane"/>
    <property type="evidence" value="ECO:0007669"/>
    <property type="project" value="UniProtKB-SubCell"/>
</dbReference>
<dbReference type="Proteomes" id="UP000249364">
    <property type="component" value="Unassembled WGS sequence"/>
</dbReference>
<keyword evidence="1" id="KW-1133">Transmembrane helix</keyword>
<dbReference type="STRING" id="121821.GCA_001870675_01619"/>
<organism evidence="3 4">
    <name type="scientific">Roseinatronobacter thiooxidans</name>
    <dbReference type="NCBI Taxonomy" id="121821"/>
    <lineage>
        <taxon>Bacteria</taxon>
        <taxon>Pseudomonadati</taxon>
        <taxon>Pseudomonadota</taxon>
        <taxon>Alphaproteobacteria</taxon>
        <taxon>Rhodobacterales</taxon>
        <taxon>Paracoccaceae</taxon>
        <taxon>Roseinatronobacter</taxon>
    </lineage>
</organism>
<keyword evidence="4" id="KW-1185">Reference proteome</keyword>
<dbReference type="Pfam" id="PF03170">
    <property type="entry name" value="BcsB"/>
    <property type="match status" value="2"/>
</dbReference>
<dbReference type="InterPro" id="IPR018513">
    <property type="entry name" value="Cell_synthase_bac"/>
</dbReference>
<protein>
    <recommendedName>
        <fullName evidence="1">Cyclic di-GMP-binding protein</fullName>
    </recommendedName>
    <alternativeName>
        <fullName evidence="1">Cellulose synthase regulatory subunit</fullName>
    </alternativeName>
</protein>
<keyword evidence="1" id="KW-1003">Cell membrane</keyword>
<gene>
    <name evidence="3" type="ORF">LY56_02044</name>
</gene>
<evidence type="ECO:0000259" key="2">
    <source>
        <dbReference type="Pfam" id="PF20916"/>
    </source>
</evidence>
<dbReference type="Gene3D" id="3.30.379.20">
    <property type="match status" value="1"/>
</dbReference>
<feature type="transmembrane region" description="Helical" evidence="1">
    <location>
        <begin position="734"/>
        <end position="756"/>
    </location>
</feature>
<dbReference type="EMBL" id="QKZQ01000008">
    <property type="protein sequence ID" value="PZX42349.1"/>
    <property type="molecule type" value="Genomic_DNA"/>
</dbReference>
<comment type="caution">
    <text evidence="3">The sequence shown here is derived from an EMBL/GenBank/DDBJ whole genome shotgun (WGS) entry which is preliminary data.</text>
</comment>
<evidence type="ECO:0000313" key="4">
    <source>
        <dbReference type="Proteomes" id="UP000249364"/>
    </source>
</evidence>
<keyword evidence="1" id="KW-0997">Cell inner membrane</keyword>
<dbReference type="Pfam" id="PF20916">
    <property type="entry name" value="BscB_a-b"/>
    <property type="match status" value="1"/>
</dbReference>
<dbReference type="Gene3D" id="2.60.120.260">
    <property type="entry name" value="Galactose-binding domain-like"/>
    <property type="match status" value="2"/>
</dbReference>
<proteinExistence type="inferred from homology"/>
<dbReference type="UniPathway" id="UPA00694"/>
<dbReference type="InterPro" id="IPR048861">
    <property type="entry name" value="BscB-like_C"/>
</dbReference>
<evidence type="ECO:0000313" key="3">
    <source>
        <dbReference type="EMBL" id="PZX42349.1"/>
    </source>
</evidence>
<sequence length="763" mass="83749">MTAPAQHPRVIPAIRHVARVVPALLLAYGLGVSPLLAQSDDGGLIVMPQIEGLGLSQGQGMPDISVRADPARRHAGADEDVLRRPDESWVSALRLTDLHYPVQNGTARITGEREWVNFDVYALANDTEEVVQIATIAGINNLPERSRMRVSVNGQELGTRNLTHIEQVGIDDFLVPAGVLRTGRNQVQIELRQQHRIFCGPEASYDLWTDIDLSRSGLVIRNTSDSGRLTGLDGFMMALAAQSSGGRAVSIRGLDALGSEAAIWRDFLVGTFNQALAGMPLVFDFTSYWTTQADTREHARITILPAAESRVRFVIAGDGAVVMVLEVAQATDPQQLLSGINAVSVQDHDKRPPLILPEMDVPFSSFGVESENFSQRYALRNHAFRLPDDWLVLTAAKARIYLDYAYATNLPAGSMLLLQINGTTVRLLPLRGEGGAPITRFPIDFEARLMHPGTNVLGFELFVPGDPPTLPCAANDAPVLHISDSSTLHVPYSPSMSIPDMDLAFAALSPDSLRLNDMSGRAYSQMDILTLKAALARTRAAIRPSILHLISLDDLGSIPTGHYAADRRLLEDAVLLPPPTDALVPQPGMDRLDDPFLQRRVEQRSMSLAFSAGWDAVMERGRWMFERVFPSSGDQLNRWLAEQRGQAVLFQLDATRPDEIWMLRGPDSDMHAIAHAVARARVNGGGPRGQVTVLTRDGNWESWLAPDRRPALLEPWSRENFRAAMGNIVSARPIFYTILMLGLAIISAVVALRLVISTREHKI</sequence>
<dbReference type="GO" id="GO:0006011">
    <property type="term" value="P:UDP-alpha-D-glucose metabolic process"/>
    <property type="evidence" value="ECO:0007669"/>
    <property type="project" value="InterPro"/>
</dbReference>
<keyword evidence="1" id="KW-0472">Membrane</keyword>
<comment type="pathway">
    <text evidence="1">Glycan metabolism; bacterial cellulose biosynthesis.</text>
</comment>
<name>A0A2W7QM36_9RHOB</name>
<dbReference type="OrthoDB" id="7615145at2"/>
<evidence type="ECO:0000256" key="1">
    <source>
        <dbReference type="RuleBase" id="RU365021"/>
    </source>
</evidence>
<keyword evidence="1" id="KW-0135">Cellulose biosynthesis</keyword>
<comment type="subunit">
    <text evidence="1">Tightly associated with the cellulose synthase catalytic subunit.</text>
</comment>
<dbReference type="Gene3D" id="1.20.5.4520">
    <property type="match status" value="1"/>
</dbReference>
<keyword evidence="1" id="KW-0812">Transmembrane</keyword>
<keyword evidence="1" id="KW-0973">c-di-GMP</keyword>
<dbReference type="AlphaFoldDB" id="A0A2W7QM36"/>
<reference evidence="3 4" key="1">
    <citation type="submission" date="2018-06" db="EMBL/GenBank/DDBJ databases">
        <title>Genomic Encyclopedia of Archaeal and Bacterial Type Strains, Phase II (KMG-II): from individual species to whole genera.</title>
        <authorList>
            <person name="Goeker M."/>
        </authorList>
    </citation>
    <scope>NUCLEOTIDE SEQUENCE [LARGE SCALE GENOMIC DNA]</scope>
    <source>
        <strain evidence="3 4">DSM 13087</strain>
    </source>
</reference>
<comment type="similarity">
    <text evidence="1">Belongs to the AcsB/BcsB family.</text>
</comment>
<comment type="function">
    <text evidence="1">Binds the cellulose synthase activator, bis-(3'-5') cyclic diguanylic acid (c-di-GMP).</text>
</comment>